<dbReference type="Proteomes" id="UP000325273">
    <property type="component" value="Unassembled WGS sequence"/>
</dbReference>
<dbReference type="SUPFAM" id="SSF54427">
    <property type="entry name" value="NTF2-like"/>
    <property type="match status" value="1"/>
</dbReference>
<reference evidence="2 3" key="1">
    <citation type="submission" date="2019-08" db="EMBL/GenBank/DDBJ databases">
        <title>Paraburkholderia sp. DCY113.</title>
        <authorList>
            <person name="Kang J."/>
        </authorList>
    </citation>
    <scope>NUCLEOTIDE SEQUENCE [LARGE SCALE GENOMIC DNA]</scope>
    <source>
        <strain evidence="2 3">DCY113</strain>
    </source>
</reference>
<name>A0A5B0GL20_9BURK</name>
<accession>A0A5B0GL20</accession>
<evidence type="ECO:0000313" key="3">
    <source>
        <dbReference type="Proteomes" id="UP000325273"/>
    </source>
</evidence>
<organism evidence="2 3">
    <name type="scientific">Paraburkholderia panacisoli</name>
    <dbReference type="NCBI Taxonomy" id="2603818"/>
    <lineage>
        <taxon>Bacteria</taxon>
        <taxon>Pseudomonadati</taxon>
        <taxon>Pseudomonadota</taxon>
        <taxon>Betaproteobacteria</taxon>
        <taxon>Burkholderiales</taxon>
        <taxon>Burkholderiaceae</taxon>
        <taxon>Paraburkholderia</taxon>
    </lineage>
</organism>
<dbReference type="InterPro" id="IPR032710">
    <property type="entry name" value="NTF2-like_dom_sf"/>
</dbReference>
<dbReference type="Gene3D" id="3.10.450.50">
    <property type="match status" value="1"/>
</dbReference>
<evidence type="ECO:0000259" key="1">
    <source>
        <dbReference type="Pfam" id="PF13577"/>
    </source>
</evidence>
<sequence>MNAISMGLAGARTCNDAPDASSHGDAQVAALAARVARLEAIEAIRALKAHYGALADAKYADDYRKLDAGALEDIARQQAACFTEDAVWAAGNGFGGDLVGREAIERWFLASPWRFAMHYYVSETLSVDVARGEAQANWRLMQVALREGADAGAVWLGAVTTERYRRDAASGLWLISYMKFEALHMMTLADGQLPIARNFADLDAMRVARTEDKQP</sequence>
<protein>
    <submittedName>
        <fullName evidence="2">Nuclear transport factor 2 family protein</fullName>
    </submittedName>
</protein>
<dbReference type="EMBL" id="VTUZ01000035">
    <property type="protein sequence ID" value="KAA1003515.1"/>
    <property type="molecule type" value="Genomic_DNA"/>
</dbReference>
<gene>
    <name evidence="2" type="ORF">FVF58_36315</name>
</gene>
<dbReference type="AlphaFoldDB" id="A0A5B0GL20"/>
<keyword evidence="3" id="KW-1185">Reference proteome</keyword>
<feature type="domain" description="SnoaL-like" evidence="1">
    <location>
        <begin position="78"/>
        <end position="178"/>
    </location>
</feature>
<dbReference type="InterPro" id="IPR037401">
    <property type="entry name" value="SnoaL-like"/>
</dbReference>
<dbReference type="RefSeq" id="WP_149674536.1">
    <property type="nucleotide sequence ID" value="NZ_VTUZ01000035.1"/>
</dbReference>
<evidence type="ECO:0000313" key="2">
    <source>
        <dbReference type="EMBL" id="KAA1003515.1"/>
    </source>
</evidence>
<proteinExistence type="predicted"/>
<comment type="caution">
    <text evidence="2">The sequence shown here is derived from an EMBL/GenBank/DDBJ whole genome shotgun (WGS) entry which is preliminary data.</text>
</comment>
<dbReference type="Pfam" id="PF13577">
    <property type="entry name" value="SnoaL_4"/>
    <property type="match status" value="1"/>
</dbReference>